<dbReference type="InParanoid" id="B2A303"/>
<protein>
    <recommendedName>
        <fullName evidence="3">DUF2508 family protein</fullName>
    </recommendedName>
</protein>
<evidence type="ECO:0000313" key="2">
    <source>
        <dbReference type="Proteomes" id="UP000001683"/>
    </source>
</evidence>
<reference evidence="1 2" key="2">
    <citation type="journal article" date="2011" name="J. Bacteriol.">
        <title>Complete genome sequence of the anaerobic, halophilic alkalithermophile Natranaerobius thermophilus JW/NM-WN-LF.</title>
        <authorList>
            <person name="Zhao B."/>
            <person name="Mesbah N.M."/>
            <person name="Dalin E."/>
            <person name="Goodwin L."/>
            <person name="Nolan M."/>
            <person name="Pitluck S."/>
            <person name="Chertkov O."/>
            <person name="Brettin T.S."/>
            <person name="Han J."/>
            <person name="Larimer F.W."/>
            <person name="Land M.L."/>
            <person name="Hauser L."/>
            <person name="Kyrpides N."/>
            <person name="Wiegel J."/>
        </authorList>
    </citation>
    <scope>NUCLEOTIDE SEQUENCE [LARGE SCALE GENOMIC DNA]</scope>
    <source>
        <strain evidence="2">ATCC BAA-1301 / DSM 18059 / JW/NM-WN-LF</strain>
    </source>
</reference>
<gene>
    <name evidence="1" type="ordered locus">Nther_0018</name>
</gene>
<dbReference type="EMBL" id="CP001034">
    <property type="protein sequence ID" value="ACB83617.1"/>
    <property type="molecule type" value="Genomic_DNA"/>
</dbReference>
<dbReference type="RefSeq" id="WP_012446508.1">
    <property type="nucleotide sequence ID" value="NC_010718.1"/>
</dbReference>
<sequence length="106" mass="12621">MSKLNNFVEYKDKLVAYLCYLYHHFDLIESNEDLTWEDQLLNELKRTEQEIENAKKYFNSVTDPGLIEHAIYLIKASERKYRYLINQAKKMGVEGKLELKKSNNLS</sequence>
<dbReference type="Pfam" id="PF10704">
    <property type="entry name" value="DUF2508"/>
    <property type="match status" value="1"/>
</dbReference>
<reference evidence="1 2" key="1">
    <citation type="submission" date="2008-04" db="EMBL/GenBank/DDBJ databases">
        <title>Complete sequence of chromosome of Natranaerobius thermophilus JW/NM-WN-LF.</title>
        <authorList>
            <consortium name="US DOE Joint Genome Institute"/>
            <person name="Copeland A."/>
            <person name="Lucas S."/>
            <person name="Lapidus A."/>
            <person name="Glavina del Rio T."/>
            <person name="Dalin E."/>
            <person name="Tice H."/>
            <person name="Bruce D."/>
            <person name="Goodwin L."/>
            <person name="Pitluck S."/>
            <person name="Chertkov O."/>
            <person name="Brettin T."/>
            <person name="Detter J.C."/>
            <person name="Han C."/>
            <person name="Kuske C.R."/>
            <person name="Schmutz J."/>
            <person name="Larimer F."/>
            <person name="Land M."/>
            <person name="Hauser L."/>
            <person name="Kyrpides N."/>
            <person name="Lykidis A."/>
            <person name="Mesbah N.M."/>
            <person name="Wiegel J."/>
        </authorList>
    </citation>
    <scope>NUCLEOTIDE SEQUENCE [LARGE SCALE GENOMIC DNA]</scope>
    <source>
        <strain evidence="2">ATCC BAA-1301 / DSM 18059 / JW/NM-WN-LF</strain>
    </source>
</reference>
<accession>B2A303</accession>
<keyword evidence="2" id="KW-1185">Reference proteome</keyword>
<proteinExistence type="predicted"/>
<organism evidence="1 2">
    <name type="scientific">Natranaerobius thermophilus (strain ATCC BAA-1301 / DSM 18059 / JW/NM-WN-LF)</name>
    <dbReference type="NCBI Taxonomy" id="457570"/>
    <lineage>
        <taxon>Bacteria</taxon>
        <taxon>Bacillati</taxon>
        <taxon>Bacillota</taxon>
        <taxon>Clostridia</taxon>
        <taxon>Natranaerobiales</taxon>
        <taxon>Natranaerobiaceae</taxon>
        <taxon>Natranaerobius</taxon>
    </lineage>
</organism>
<dbReference type="STRING" id="457570.Nther_0018"/>
<evidence type="ECO:0000313" key="1">
    <source>
        <dbReference type="EMBL" id="ACB83617.1"/>
    </source>
</evidence>
<dbReference type="OrthoDB" id="1809893at2"/>
<dbReference type="HOGENOM" id="CLU_175291_0_1_9"/>
<dbReference type="AlphaFoldDB" id="B2A303"/>
<evidence type="ECO:0008006" key="3">
    <source>
        <dbReference type="Google" id="ProtNLM"/>
    </source>
</evidence>
<name>B2A303_NATTJ</name>
<dbReference type="InterPro" id="IPR019644">
    <property type="entry name" value="DUF2508"/>
</dbReference>
<dbReference type="KEGG" id="nth:Nther_0018"/>
<dbReference type="Proteomes" id="UP000001683">
    <property type="component" value="Chromosome"/>
</dbReference>